<dbReference type="Proteomes" id="UP000326757">
    <property type="component" value="Unassembled WGS sequence"/>
</dbReference>
<name>A0A5N6JQ75_MONLA</name>
<dbReference type="OrthoDB" id="4829316at2759"/>
<evidence type="ECO:0000313" key="2">
    <source>
        <dbReference type="Proteomes" id="UP000326757"/>
    </source>
</evidence>
<dbReference type="AlphaFoldDB" id="A0A5N6JQ75"/>
<keyword evidence="2" id="KW-1185">Reference proteome</keyword>
<proteinExistence type="predicted"/>
<gene>
    <name evidence="1" type="ORF">EYC80_008421</name>
</gene>
<dbReference type="EMBL" id="VIGI01000016">
    <property type="protein sequence ID" value="KAB8290784.1"/>
    <property type="molecule type" value="Genomic_DNA"/>
</dbReference>
<evidence type="ECO:0000313" key="1">
    <source>
        <dbReference type="EMBL" id="KAB8290784.1"/>
    </source>
</evidence>
<comment type="caution">
    <text evidence="1">The sequence shown here is derived from an EMBL/GenBank/DDBJ whole genome shotgun (WGS) entry which is preliminary data.</text>
</comment>
<sequence>MSPILRQVASRRTFSILTRARQLTRGFEPHPFERYPITQQSANADWGRLVKKTAGNAVFYFPGFAVVLGWPLMAEKVVEYIWVHFA</sequence>
<organism evidence="1 2">
    <name type="scientific">Monilinia laxa</name>
    <name type="common">Brown rot fungus</name>
    <name type="synonym">Sclerotinia laxa</name>
    <dbReference type="NCBI Taxonomy" id="61186"/>
    <lineage>
        <taxon>Eukaryota</taxon>
        <taxon>Fungi</taxon>
        <taxon>Dikarya</taxon>
        <taxon>Ascomycota</taxon>
        <taxon>Pezizomycotina</taxon>
        <taxon>Leotiomycetes</taxon>
        <taxon>Helotiales</taxon>
        <taxon>Sclerotiniaceae</taxon>
        <taxon>Monilinia</taxon>
    </lineage>
</organism>
<protein>
    <submittedName>
        <fullName evidence="1">Uncharacterized protein</fullName>
    </submittedName>
</protein>
<reference evidence="1 2" key="1">
    <citation type="submission" date="2019-06" db="EMBL/GenBank/DDBJ databases">
        <title>Genome Sequence of the Brown Rot Fungal Pathogen Monilinia laxa.</title>
        <authorList>
            <person name="De Miccolis Angelini R.M."/>
            <person name="Landi L."/>
            <person name="Abate D."/>
            <person name="Pollastro S."/>
            <person name="Romanazzi G."/>
            <person name="Faretra F."/>
        </authorList>
    </citation>
    <scope>NUCLEOTIDE SEQUENCE [LARGE SCALE GENOMIC DNA]</scope>
    <source>
        <strain evidence="1 2">Mlax316</strain>
    </source>
</reference>
<accession>A0A5N6JQ75</accession>